<evidence type="ECO:0000313" key="2">
    <source>
        <dbReference type="EMBL" id="MBB3979430.1"/>
    </source>
</evidence>
<dbReference type="SUPFAM" id="SSF58113">
    <property type="entry name" value="Apolipoprotein A-I"/>
    <property type="match status" value="1"/>
</dbReference>
<comment type="caution">
    <text evidence="2">The sequence shown here is derived from an EMBL/GenBank/DDBJ whole genome shotgun (WGS) entry which is preliminary data.</text>
</comment>
<gene>
    <name evidence="2" type="ORF">GGQ64_004672</name>
</gene>
<keyword evidence="1" id="KW-1133">Transmembrane helix</keyword>
<proteinExistence type="predicted"/>
<dbReference type="Gene3D" id="1.20.120.20">
    <property type="entry name" value="Apolipoprotein"/>
    <property type="match status" value="1"/>
</dbReference>
<reference evidence="2 3" key="1">
    <citation type="submission" date="2020-08" db="EMBL/GenBank/DDBJ databases">
        <title>Genomic Encyclopedia of Type Strains, Phase IV (KMG-IV): sequencing the most valuable type-strain genomes for metagenomic binning, comparative biology and taxonomic classification.</title>
        <authorList>
            <person name="Goeker M."/>
        </authorList>
    </citation>
    <scope>NUCLEOTIDE SEQUENCE [LARGE SCALE GENOMIC DNA]</scope>
    <source>
        <strain evidence="2 3">DSM 100211</strain>
    </source>
</reference>
<sequence>MASGMFSRGKDRTVSEAAETVEDQIAELRDQISTLAKLVAQDVADGAEGARDRFSMFRKNARENARQARSDATDGLDELIASGEDILAELTSRYKDTGREVRRTVKEHPFATLGAAAVAGFVIAAILRR</sequence>
<feature type="transmembrane region" description="Helical" evidence="1">
    <location>
        <begin position="109"/>
        <end position="127"/>
    </location>
</feature>
<dbReference type="AlphaFoldDB" id="A0A7W6GL78"/>
<keyword evidence="1" id="KW-0472">Membrane</keyword>
<keyword evidence="3" id="KW-1185">Reference proteome</keyword>
<accession>A0A7W6GL78</accession>
<evidence type="ECO:0000313" key="3">
    <source>
        <dbReference type="Proteomes" id="UP000574761"/>
    </source>
</evidence>
<protein>
    <submittedName>
        <fullName evidence="2">ElaB/YqjD/DUF883 family membrane-anchored ribosome-binding protein</fullName>
    </submittedName>
</protein>
<dbReference type="Proteomes" id="UP000574761">
    <property type="component" value="Unassembled WGS sequence"/>
</dbReference>
<dbReference type="EMBL" id="JACIEE010000011">
    <property type="protein sequence ID" value="MBB3979430.1"/>
    <property type="molecule type" value="Genomic_DNA"/>
</dbReference>
<name>A0A7W6GL78_9HYPH</name>
<evidence type="ECO:0000256" key="1">
    <source>
        <dbReference type="SAM" id="Phobius"/>
    </source>
</evidence>
<organism evidence="2 3">
    <name type="scientific">Mycoplana azooxidifex</name>
    <dbReference type="NCBI Taxonomy" id="1636188"/>
    <lineage>
        <taxon>Bacteria</taxon>
        <taxon>Pseudomonadati</taxon>
        <taxon>Pseudomonadota</taxon>
        <taxon>Alphaproteobacteria</taxon>
        <taxon>Hyphomicrobiales</taxon>
        <taxon>Rhizobiaceae</taxon>
        <taxon>Mycoplana</taxon>
    </lineage>
</organism>
<keyword evidence="1" id="KW-0812">Transmembrane</keyword>
<dbReference type="RefSeq" id="WP_183807671.1">
    <property type="nucleotide sequence ID" value="NZ_JACIEE010000011.1"/>
</dbReference>